<comment type="subunit">
    <text evidence="6">Part of the 50S ribosomal subunit.</text>
</comment>
<dbReference type="GO" id="GO:0022625">
    <property type="term" value="C:cytosolic large ribosomal subunit"/>
    <property type="evidence" value="ECO:0007669"/>
    <property type="project" value="UniProtKB-UniRule"/>
</dbReference>
<evidence type="ECO:0000256" key="1">
    <source>
        <dbReference type="ARBA" id="ARBA00009356"/>
    </source>
</evidence>
<dbReference type="NCBIfam" id="TIGR03654">
    <property type="entry name" value="L6_bact"/>
    <property type="match status" value="1"/>
</dbReference>
<dbReference type="InterPro" id="IPR036789">
    <property type="entry name" value="Ribosomal_uL6-like_a/b-dom_sf"/>
</dbReference>
<dbReference type="GO" id="GO:0002181">
    <property type="term" value="P:cytoplasmic translation"/>
    <property type="evidence" value="ECO:0007669"/>
    <property type="project" value="TreeGrafter"/>
</dbReference>
<evidence type="ECO:0000256" key="5">
    <source>
        <dbReference type="ARBA" id="ARBA00023274"/>
    </source>
</evidence>
<dbReference type="PRINTS" id="PR00059">
    <property type="entry name" value="RIBOSOMALL6"/>
</dbReference>
<keyword evidence="4 6" id="KW-0689">Ribosomal protein</keyword>
<dbReference type="AlphaFoldDB" id="A0A6B2M176"/>
<evidence type="ECO:0000256" key="4">
    <source>
        <dbReference type="ARBA" id="ARBA00022980"/>
    </source>
</evidence>
<dbReference type="HAMAP" id="MF_01365_B">
    <property type="entry name" value="Ribosomal_uL6_B"/>
    <property type="match status" value="1"/>
</dbReference>
<dbReference type="Gene3D" id="3.90.930.12">
    <property type="entry name" value="Ribosomal protein L6, alpha-beta domain"/>
    <property type="match status" value="2"/>
</dbReference>
<dbReference type="GO" id="GO:0019843">
    <property type="term" value="F:rRNA binding"/>
    <property type="evidence" value="ECO:0007669"/>
    <property type="project" value="UniProtKB-UniRule"/>
</dbReference>
<reference evidence="10 11" key="1">
    <citation type="submission" date="2020-02" db="EMBL/GenBank/DDBJ databases">
        <title>Albibacoteraceae fam. nov., the first described family within the subdivision 4 Verrucomicrobia.</title>
        <authorList>
            <person name="Xi F."/>
        </authorList>
    </citation>
    <scope>NUCLEOTIDE SEQUENCE [LARGE SCALE GENOMIC DNA]</scope>
    <source>
        <strain evidence="10 11">CK1056</strain>
    </source>
</reference>
<sequence length="180" mass="19430">MSRIGKLPVTIPEKVEVKIENGSTIQVKGPKGSLTKSFNPKVISIKESDGSIVVEPVSKSREARAMYGTARSLINGMVEGVTKGFEKNLTISGVGFKANVEGNKLDLALGYSHPIKHPIPEGLTVTVQDQTKVKVVGYDKQVVGEFAARVKKFFPAEPYKGKGVSIDGEYVRRKEGKKAG</sequence>
<dbReference type="Proteomes" id="UP000478417">
    <property type="component" value="Unassembled WGS sequence"/>
</dbReference>
<dbReference type="PIRSF" id="PIRSF002162">
    <property type="entry name" value="Ribosomal_L6"/>
    <property type="match status" value="1"/>
</dbReference>
<evidence type="ECO:0000256" key="7">
    <source>
        <dbReference type="RuleBase" id="RU003869"/>
    </source>
</evidence>
<organism evidence="10 11">
    <name type="scientific">Oceanipulchritudo coccoides</name>
    <dbReference type="NCBI Taxonomy" id="2706888"/>
    <lineage>
        <taxon>Bacteria</taxon>
        <taxon>Pseudomonadati</taxon>
        <taxon>Verrucomicrobiota</taxon>
        <taxon>Opitutia</taxon>
        <taxon>Puniceicoccales</taxon>
        <taxon>Oceanipulchritudinaceae</taxon>
        <taxon>Oceanipulchritudo</taxon>
    </lineage>
</organism>
<protein>
    <recommendedName>
        <fullName evidence="6">Large ribosomal subunit protein uL6</fullName>
    </recommendedName>
</protein>
<comment type="similarity">
    <text evidence="1 6 7">Belongs to the universal ribosomal protein uL6 family.</text>
</comment>
<evidence type="ECO:0000256" key="6">
    <source>
        <dbReference type="HAMAP-Rule" id="MF_01365"/>
    </source>
</evidence>
<proteinExistence type="inferred from homology"/>
<dbReference type="RefSeq" id="WP_163964916.1">
    <property type="nucleotide sequence ID" value="NZ_JAAGNX010000002.1"/>
</dbReference>
<evidence type="ECO:0000256" key="3">
    <source>
        <dbReference type="ARBA" id="ARBA00022884"/>
    </source>
</evidence>
<name>A0A6B2M176_9BACT</name>
<dbReference type="InterPro" id="IPR020040">
    <property type="entry name" value="Ribosomal_uL6_a/b-dom"/>
</dbReference>
<evidence type="ECO:0000259" key="9">
    <source>
        <dbReference type="Pfam" id="PF00347"/>
    </source>
</evidence>
<keyword evidence="5 6" id="KW-0687">Ribonucleoprotein</keyword>
<dbReference type="GO" id="GO:0003735">
    <property type="term" value="F:structural constituent of ribosome"/>
    <property type="evidence" value="ECO:0007669"/>
    <property type="project" value="UniProtKB-UniRule"/>
</dbReference>
<dbReference type="SUPFAM" id="SSF56053">
    <property type="entry name" value="Ribosomal protein L6"/>
    <property type="match status" value="2"/>
</dbReference>
<dbReference type="InterPro" id="IPR019906">
    <property type="entry name" value="Ribosomal_uL6_bac-type"/>
</dbReference>
<feature type="domain" description="Large ribosomal subunit protein uL6 alpha-beta" evidence="9">
    <location>
        <begin position="93"/>
        <end position="165"/>
    </location>
</feature>
<dbReference type="EMBL" id="JAAGNX010000002">
    <property type="protein sequence ID" value="NDV62658.1"/>
    <property type="molecule type" value="Genomic_DNA"/>
</dbReference>
<keyword evidence="11" id="KW-1185">Reference proteome</keyword>
<accession>A0A6B2M176</accession>
<evidence type="ECO:0000313" key="10">
    <source>
        <dbReference type="EMBL" id="NDV62658.1"/>
    </source>
</evidence>
<feature type="domain" description="Large ribosomal subunit protein uL6 alpha-beta" evidence="9">
    <location>
        <begin position="11"/>
        <end position="84"/>
    </location>
</feature>
<comment type="function">
    <text evidence="6 8">This protein binds to the 23S rRNA, and is important in its secondary structure. It is located near the subunit interface in the base of the L7/L12 stalk, and near the tRNA binding site of the peptidyltransferase center.</text>
</comment>
<comment type="caution">
    <text evidence="10">The sequence shown here is derived from an EMBL/GenBank/DDBJ whole genome shotgun (WGS) entry which is preliminary data.</text>
</comment>
<dbReference type="PANTHER" id="PTHR11655:SF14">
    <property type="entry name" value="LARGE RIBOSOMAL SUBUNIT PROTEIN UL6M"/>
    <property type="match status" value="1"/>
</dbReference>
<keyword evidence="3 6" id="KW-0694">RNA-binding</keyword>
<dbReference type="PANTHER" id="PTHR11655">
    <property type="entry name" value="60S/50S RIBOSOMAL PROTEIN L6/L9"/>
    <property type="match status" value="1"/>
</dbReference>
<gene>
    <name evidence="6 10" type="primary">rplF</name>
    <name evidence="10" type="ORF">G0Q06_09370</name>
</gene>
<dbReference type="InterPro" id="IPR000702">
    <property type="entry name" value="Ribosomal_uL6-like"/>
</dbReference>
<evidence type="ECO:0000256" key="2">
    <source>
        <dbReference type="ARBA" id="ARBA00022730"/>
    </source>
</evidence>
<evidence type="ECO:0000256" key="8">
    <source>
        <dbReference type="RuleBase" id="RU003870"/>
    </source>
</evidence>
<evidence type="ECO:0000313" key="11">
    <source>
        <dbReference type="Proteomes" id="UP000478417"/>
    </source>
</evidence>
<dbReference type="FunFam" id="3.90.930.12:FF:000002">
    <property type="entry name" value="50S ribosomal protein L6"/>
    <property type="match status" value="1"/>
</dbReference>
<keyword evidence="2 6" id="KW-0699">rRNA-binding</keyword>
<dbReference type="FunFam" id="3.90.930.12:FF:000001">
    <property type="entry name" value="50S ribosomal protein L6"/>
    <property type="match status" value="1"/>
</dbReference>
<dbReference type="Pfam" id="PF00347">
    <property type="entry name" value="Ribosomal_L6"/>
    <property type="match status" value="2"/>
</dbReference>